<protein>
    <submittedName>
        <fullName evidence="1">Uncharacterized protein</fullName>
    </submittedName>
</protein>
<evidence type="ECO:0000313" key="1">
    <source>
        <dbReference type="EMBL" id="VVP16091.1"/>
    </source>
</evidence>
<reference evidence="1 2" key="1">
    <citation type="submission" date="2019-09" db="EMBL/GenBank/DDBJ databases">
        <authorList>
            <person name="Chandra G."/>
            <person name="Truman W A."/>
        </authorList>
    </citation>
    <scope>NUCLEOTIDE SEQUENCE [LARGE SCALE GENOMIC DNA]</scope>
    <source>
        <strain evidence="1">PS862</strain>
    </source>
</reference>
<sequence length="79" mass="8496">MKLLFEGDRGKALCEHCQQVVTTTYVRRGVPFSDGQGEAKQILVGVCEGCDAVVAIPAQSTPAIKEANTVQRAFLEPAF</sequence>
<evidence type="ECO:0000313" key="2">
    <source>
        <dbReference type="Proteomes" id="UP000385207"/>
    </source>
</evidence>
<gene>
    <name evidence="1" type="ORF">PS862_03605</name>
</gene>
<accession>A0A5E7LRL5</accession>
<dbReference type="Proteomes" id="UP000385207">
    <property type="component" value="Unassembled WGS sequence"/>
</dbReference>
<proteinExistence type="predicted"/>
<name>A0A5E7LRL5_PSEFL</name>
<dbReference type="EMBL" id="CABVII010000016">
    <property type="protein sequence ID" value="VVP16091.1"/>
    <property type="molecule type" value="Genomic_DNA"/>
</dbReference>
<dbReference type="AlphaFoldDB" id="A0A5E7LRL5"/>
<organism evidence="1 2">
    <name type="scientific">Pseudomonas fluorescens</name>
    <dbReference type="NCBI Taxonomy" id="294"/>
    <lineage>
        <taxon>Bacteria</taxon>
        <taxon>Pseudomonadati</taxon>
        <taxon>Pseudomonadota</taxon>
        <taxon>Gammaproteobacteria</taxon>
        <taxon>Pseudomonadales</taxon>
        <taxon>Pseudomonadaceae</taxon>
        <taxon>Pseudomonas</taxon>
    </lineage>
</organism>